<dbReference type="SUPFAM" id="SSF82784">
    <property type="entry name" value="OsmC-like"/>
    <property type="match status" value="1"/>
</dbReference>
<evidence type="ECO:0008006" key="3">
    <source>
        <dbReference type="Google" id="ProtNLM"/>
    </source>
</evidence>
<dbReference type="InterPro" id="IPR052924">
    <property type="entry name" value="OsmC/Ohr_hydroprdx_reductase"/>
</dbReference>
<gene>
    <name evidence="1" type="ORF">DOO78_24595</name>
</gene>
<name>A0A327LYH2_9PROT</name>
<comment type="caution">
    <text evidence="1">The sequence shown here is derived from an EMBL/GenBank/DDBJ whole genome shotgun (WGS) entry which is preliminary data.</text>
</comment>
<dbReference type="InterPro" id="IPR015946">
    <property type="entry name" value="KH_dom-like_a/b"/>
</dbReference>
<keyword evidence="2" id="KW-1185">Reference proteome</keyword>
<dbReference type="Proteomes" id="UP000249065">
    <property type="component" value="Unassembled WGS sequence"/>
</dbReference>
<dbReference type="AlphaFoldDB" id="A0A327LYH2"/>
<sequence length="182" mass="19000">MSTAAVRDALEKAARLFAEDPDRANAPSPAVTAVLEDGLSCRIGGPLGDLRTDMPALLGGGATAPSPGWLLRSAIASCTATVVAMRAAKLGITLDLLEVSVTCGGDARGMLGLDEAVSTAMTDIRVRVRIGAKETPEDVLVELVRWAEAHAPVTCTIRSGHIQPAEIQSVRHARWQPKPVCG</sequence>
<dbReference type="PANTHER" id="PTHR35368:SF1">
    <property type="entry name" value="HYDROPEROXIDE REDUCTASE"/>
    <property type="match status" value="1"/>
</dbReference>
<evidence type="ECO:0000313" key="2">
    <source>
        <dbReference type="Proteomes" id="UP000249065"/>
    </source>
</evidence>
<evidence type="ECO:0000313" key="1">
    <source>
        <dbReference type="EMBL" id="RAI55234.1"/>
    </source>
</evidence>
<organism evidence="1 2">
    <name type="scientific">Roseicella frigidaeris</name>
    <dbReference type="NCBI Taxonomy" id="2230885"/>
    <lineage>
        <taxon>Bacteria</taxon>
        <taxon>Pseudomonadati</taxon>
        <taxon>Pseudomonadota</taxon>
        <taxon>Alphaproteobacteria</taxon>
        <taxon>Acetobacterales</taxon>
        <taxon>Roseomonadaceae</taxon>
        <taxon>Roseicella</taxon>
    </lineage>
</organism>
<dbReference type="InterPro" id="IPR036102">
    <property type="entry name" value="OsmC/Ohrsf"/>
</dbReference>
<dbReference type="InterPro" id="IPR003718">
    <property type="entry name" value="OsmC/Ohr_fam"/>
</dbReference>
<dbReference type="Pfam" id="PF02566">
    <property type="entry name" value="OsmC"/>
    <property type="match status" value="1"/>
</dbReference>
<dbReference type="OrthoDB" id="8114755at2"/>
<protein>
    <recommendedName>
        <fullName evidence="3">OsmC family peroxiredoxin</fullName>
    </recommendedName>
</protein>
<accession>A0A327LYH2</accession>
<dbReference type="RefSeq" id="WP_111472538.1">
    <property type="nucleotide sequence ID" value="NZ_QLIX01000035.1"/>
</dbReference>
<dbReference type="Gene3D" id="3.30.300.20">
    <property type="match status" value="1"/>
</dbReference>
<proteinExistence type="predicted"/>
<dbReference type="EMBL" id="QLIX01000035">
    <property type="protein sequence ID" value="RAI55234.1"/>
    <property type="molecule type" value="Genomic_DNA"/>
</dbReference>
<reference evidence="2" key="1">
    <citation type="submission" date="2018-06" db="EMBL/GenBank/DDBJ databases">
        <authorList>
            <person name="Khan S.A."/>
        </authorList>
    </citation>
    <scope>NUCLEOTIDE SEQUENCE [LARGE SCALE GENOMIC DNA]</scope>
    <source>
        <strain evidence="2">DB-1506</strain>
    </source>
</reference>
<dbReference type="PANTHER" id="PTHR35368">
    <property type="entry name" value="HYDROPEROXIDE REDUCTASE"/>
    <property type="match status" value="1"/>
</dbReference>